<dbReference type="GO" id="GO:0003677">
    <property type="term" value="F:DNA binding"/>
    <property type="evidence" value="ECO:0007669"/>
    <property type="project" value="UniProtKB-KW"/>
</dbReference>
<feature type="domain" description="HTH arsR-type" evidence="4">
    <location>
        <begin position="1"/>
        <end position="95"/>
    </location>
</feature>
<dbReference type="NCBIfam" id="NF033788">
    <property type="entry name" value="HTH_metalloreg"/>
    <property type="match status" value="1"/>
</dbReference>
<evidence type="ECO:0000256" key="2">
    <source>
        <dbReference type="ARBA" id="ARBA00023125"/>
    </source>
</evidence>
<dbReference type="Proteomes" id="UP000553963">
    <property type="component" value="Unassembled WGS sequence"/>
</dbReference>
<organism evidence="5 6">
    <name type="scientific">Kaistia hirudinis</name>
    <dbReference type="NCBI Taxonomy" id="1293440"/>
    <lineage>
        <taxon>Bacteria</taxon>
        <taxon>Pseudomonadati</taxon>
        <taxon>Pseudomonadota</taxon>
        <taxon>Alphaproteobacteria</taxon>
        <taxon>Hyphomicrobiales</taxon>
        <taxon>Kaistiaceae</taxon>
        <taxon>Kaistia</taxon>
    </lineage>
</organism>
<dbReference type="InterPro" id="IPR011991">
    <property type="entry name" value="ArsR-like_HTH"/>
</dbReference>
<keyword evidence="2 5" id="KW-0238">DNA-binding</keyword>
<dbReference type="InterPro" id="IPR036390">
    <property type="entry name" value="WH_DNA-bd_sf"/>
</dbReference>
<dbReference type="GO" id="GO:0003700">
    <property type="term" value="F:DNA-binding transcription factor activity"/>
    <property type="evidence" value="ECO:0007669"/>
    <property type="project" value="InterPro"/>
</dbReference>
<name>A0A840AN12_9HYPH</name>
<gene>
    <name evidence="5" type="ORF">GGR25_002770</name>
</gene>
<proteinExistence type="predicted"/>
<reference evidence="5 6" key="1">
    <citation type="submission" date="2020-08" db="EMBL/GenBank/DDBJ databases">
        <title>Genomic Encyclopedia of Type Strains, Phase IV (KMG-IV): sequencing the most valuable type-strain genomes for metagenomic binning, comparative biology and taxonomic classification.</title>
        <authorList>
            <person name="Goeker M."/>
        </authorList>
    </citation>
    <scope>NUCLEOTIDE SEQUENCE [LARGE SCALE GENOMIC DNA]</scope>
    <source>
        <strain evidence="5 6">DSM 25966</strain>
    </source>
</reference>
<dbReference type="EMBL" id="JACIDS010000003">
    <property type="protein sequence ID" value="MBB3931720.1"/>
    <property type="molecule type" value="Genomic_DNA"/>
</dbReference>
<dbReference type="AlphaFoldDB" id="A0A840AN12"/>
<keyword evidence="6" id="KW-1185">Reference proteome</keyword>
<dbReference type="CDD" id="cd00090">
    <property type="entry name" value="HTH_ARSR"/>
    <property type="match status" value="1"/>
</dbReference>
<dbReference type="InterPro" id="IPR036388">
    <property type="entry name" value="WH-like_DNA-bd_sf"/>
</dbReference>
<dbReference type="InterPro" id="IPR051081">
    <property type="entry name" value="HTH_MetalResp_TranReg"/>
</dbReference>
<dbReference type="PRINTS" id="PR00778">
    <property type="entry name" value="HTHARSR"/>
</dbReference>
<evidence type="ECO:0000313" key="5">
    <source>
        <dbReference type="EMBL" id="MBB3931720.1"/>
    </source>
</evidence>
<dbReference type="FunFam" id="1.10.10.10:FF:000496">
    <property type="entry name" value="ArsR family transcriptional regulator"/>
    <property type="match status" value="1"/>
</dbReference>
<sequence>MAYVYRMIETDIFRALADPTRRAVFERLAGGEMSVGALKAKFAVSQPAISQHLAALKAAGLVVERREGRFAYYRLAPEGLAPLASWVERYRAFWPEKIEKLKDVLKGMDP</sequence>
<evidence type="ECO:0000256" key="3">
    <source>
        <dbReference type="ARBA" id="ARBA00023163"/>
    </source>
</evidence>
<dbReference type="InterPro" id="IPR001845">
    <property type="entry name" value="HTH_ArsR_DNA-bd_dom"/>
</dbReference>
<dbReference type="PROSITE" id="PS50987">
    <property type="entry name" value="HTH_ARSR_2"/>
    <property type="match status" value="1"/>
</dbReference>
<dbReference type="Gene3D" id="1.10.10.10">
    <property type="entry name" value="Winged helix-like DNA-binding domain superfamily/Winged helix DNA-binding domain"/>
    <property type="match status" value="1"/>
</dbReference>
<protein>
    <submittedName>
        <fullName evidence="5">DNA-binding transcriptional ArsR family regulator</fullName>
    </submittedName>
</protein>
<evidence type="ECO:0000259" key="4">
    <source>
        <dbReference type="PROSITE" id="PS50987"/>
    </source>
</evidence>
<dbReference type="SUPFAM" id="SSF46785">
    <property type="entry name" value="Winged helix' DNA-binding domain"/>
    <property type="match status" value="1"/>
</dbReference>
<evidence type="ECO:0000313" key="6">
    <source>
        <dbReference type="Proteomes" id="UP000553963"/>
    </source>
</evidence>
<dbReference type="Pfam" id="PF12840">
    <property type="entry name" value="HTH_20"/>
    <property type="match status" value="1"/>
</dbReference>
<keyword evidence="1" id="KW-0805">Transcription regulation</keyword>
<comment type="caution">
    <text evidence="5">The sequence shown here is derived from an EMBL/GenBank/DDBJ whole genome shotgun (WGS) entry which is preliminary data.</text>
</comment>
<dbReference type="PANTHER" id="PTHR33154">
    <property type="entry name" value="TRANSCRIPTIONAL REGULATOR, ARSR FAMILY"/>
    <property type="match status" value="1"/>
</dbReference>
<dbReference type="SMART" id="SM00418">
    <property type="entry name" value="HTH_ARSR"/>
    <property type="match status" value="1"/>
</dbReference>
<keyword evidence="3" id="KW-0804">Transcription</keyword>
<evidence type="ECO:0000256" key="1">
    <source>
        <dbReference type="ARBA" id="ARBA00023015"/>
    </source>
</evidence>
<accession>A0A840AN12</accession>
<dbReference type="PANTHER" id="PTHR33154:SF33">
    <property type="entry name" value="TRANSCRIPTIONAL REPRESSOR SDPR"/>
    <property type="match status" value="1"/>
</dbReference>